<proteinExistence type="inferred from homology"/>
<evidence type="ECO:0000256" key="1">
    <source>
        <dbReference type="ARBA" id="ARBA00005836"/>
    </source>
</evidence>
<dbReference type="Proteomes" id="UP000327030">
    <property type="component" value="Chromosome 1"/>
</dbReference>
<name>A0A5P6VRD9_PSEXY</name>
<dbReference type="GO" id="GO:0008237">
    <property type="term" value="F:metallopeptidase activity"/>
    <property type="evidence" value="ECO:0007669"/>
    <property type="project" value="UniProtKB-KW"/>
</dbReference>
<dbReference type="Pfam" id="PF19289">
    <property type="entry name" value="PmbA_TldD_3rd"/>
    <property type="match status" value="1"/>
</dbReference>
<comment type="similarity">
    <text evidence="1">Belongs to the peptidase U62 family.</text>
</comment>
<organism evidence="7 8">
    <name type="scientific">Pseudobutyrivibrio xylanivorans</name>
    <dbReference type="NCBI Taxonomy" id="185007"/>
    <lineage>
        <taxon>Bacteria</taxon>
        <taxon>Bacillati</taxon>
        <taxon>Bacillota</taxon>
        <taxon>Clostridia</taxon>
        <taxon>Lachnospirales</taxon>
        <taxon>Lachnospiraceae</taxon>
        <taxon>Pseudobutyrivibrio</taxon>
    </lineage>
</organism>
<protein>
    <submittedName>
        <fullName evidence="7">TldD/PmbA family protein</fullName>
    </submittedName>
</protein>
<dbReference type="Gene3D" id="3.30.2290.10">
    <property type="entry name" value="PmbA/TldD superfamily"/>
    <property type="match status" value="1"/>
</dbReference>
<dbReference type="SUPFAM" id="SSF111283">
    <property type="entry name" value="Putative modulator of DNA gyrase, PmbA/TldD"/>
    <property type="match status" value="1"/>
</dbReference>
<dbReference type="RefSeq" id="WP_151623735.1">
    <property type="nucleotide sequence ID" value="NZ_CP043028.1"/>
</dbReference>
<keyword evidence="4" id="KW-0482">Metalloprotease</keyword>
<dbReference type="GO" id="GO:0006508">
    <property type="term" value="P:proteolysis"/>
    <property type="evidence" value="ECO:0007669"/>
    <property type="project" value="UniProtKB-KW"/>
</dbReference>
<sequence length="461" mass="50407">MISDILGSKKSCFETGVQSVLRGQENRLRLAVLHQGILTTNQRSEENGVCAIVYKNGVKGFSSMAEFSEEAAEKVIKAATENANYLRKYASSEKVALPPINSQLINSKRFIIDFEQKRIIDLLKQVDDYVVAHCPKITSRTVNYREDTMEKYIYTSDACDGHVAYPRCRIAVCLKMPAKDGSTVELFELVGGFGNIEDHFKSLDKVYEKVDHIYKALCDKAEGVYAEAGYKTVILDPRVAGMIAHEAIGHTVEADLVMGGSVAGPNLGKKVASDKISIVDYAYTYQDGQTPLPVYIDDEGVPAEDAVLVDKGVLTGFMHNRETALKYGVKPQGNARGYAFSDEPLIRMRNTTVLPGQDKLEDMIASVEDGYYLIDTGNGQADLTGEFMFGITAGYEIKKGKLGRAILDTTVSGIAFDMLNTVDMVSDEVSWSPFGTCGKKQPMAVSMGGPAIKCKINIGGR</sequence>
<feature type="domain" description="Metalloprotease TldD/E N-terminal" evidence="5">
    <location>
        <begin position="22"/>
        <end position="83"/>
    </location>
</feature>
<evidence type="ECO:0000256" key="2">
    <source>
        <dbReference type="ARBA" id="ARBA00022670"/>
    </source>
</evidence>
<evidence type="ECO:0000256" key="4">
    <source>
        <dbReference type="ARBA" id="ARBA00023049"/>
    </source>
</evidence>
<dbReference type="AlphaFoldDB" id="A0A5P6VRD9"/>
<dbReference type="EMBL" id="CP043028">
    <property type="protein sequence ID" value="QFJ55186.1"/>
    <property type="molecule type" value="Genomic_DNA"/>
</dbReference>
<dbReference type="InterPro" id="IPR045569">
    <property type="entry name" value="Metalloprtase-TldD/E_C"/>
</dbReference>
<evidence type="ECO:0000256" key="3">
    <source>
        <dbReference type="ARBA" id="ARBA00022801"/>
    </source>
</evidence>
<evidence type="ECO:0000259" key="6">
    <source>
        <dbReference type="Pfam" id="PF19289"/>
    </source>
</evidence>
<feature type="domain" description="Metalloprotease TldD/E C-terminal" evidence="6">
    <location>
        <begin position="232"/>
        <end position="458"/>
    </location>
</feature>
<keyword evidence="3" id="KW-0378">Hydrolase</keyword>
<reference evidence="8" key="1">
    <citation type="submission" date="2019-08" db="EMBL/GenBank/DDBJ databases">
        <title>Complete Genome Sequence of the Polysaccharide-Degrading Rumen Bacterium Pseudobutyrivibrio xylanivorans MA3014.</title>
        <authorList>
            <person name="Palevich N."/>
            <person name="Maclean P.H."/>
            <person name="Kelly W.J."/>
            <person name="Leahy S.C."/>
            <person name="Rakonjac J."/>
            <person name="Attwood G.T."/>
        </authorList>
    </citation>
    <scope>NUCLEOTIDE SEQUENCE [LARGE SCALE GENOMIC DNA]</scope>
    <source>
        <strain evidence="8">MA3014</strain>
    </source>
</reference>
<accession>A0A5P6VRD9</accession>
<gene>
    <name evidence="7" type="ORF">FXF36_10095</name>
</gene>
<dbReference type="InterPro" id="IPR002510">
    <property type="entry name" value="Metalloprtase-TldD/E_N"/>
</dbReference>
<keyword evidence="2" id="KW-0645">Protease</keyword>
<dbReference type="InterPro" id="IPR051463">
    <property type="entry name" value="Peptidase_U62_metallo"/>
</dbReference>
<evidence type="ECO:0000259" key="5">
    <source>
        <dbReference type="Pfam" id="PF01523"/>
    </source>
</evidence>
<dbReference type="GO" id="GO:0005829">
    <property type="term" value="C:cytosol"/>
    <property type="evidence" value="ECO:0007669"/>
    <property type="project" value="TreeGrafter"/>
</dbReference>
<dbReference type="PANTHER" id="PTHR30624">
    <property type="entry name" value="UNCHARACTERIZED PROTEIN TLDD AND PMBA"/>
    <property type="match status" value="1"/>
</dbReference>
<dbReference type="InterPro" id="IPR036059">
    <property type="entry name" value="TldD/PmbA_sf"/>
</dbReference>
<evidence type="ECO:0000313" key="7">
    <source>
        <dbReference type="EMBL" id="QFJ55186.1"/>
    </source>
</evidence>
<evidence type="ECO:0000313" key="8">
    <source>
        <dbReference type="Proteomes" id="UP000327030"/>
    </source>
</evidence>
<dbReference type="Pfam" id="PF01523">
    <property type="entry name" value="PmbA_TldD_1st"/>
    <property type="match status" value="1"/>
</dbReference>
<dbReference type="KEGG" id="pxv:FXF36_10095"/>
<dbReference type="PANTHER" id="PTHR30624:SF0">
    <property type="entry name" value="METALLOPROTEASE SLR0863"/>
    <property type="match status" value="1"/>
</dbReference>
<dbReference type="InterPro" id="IPR035068">
    <property type="entry name" value="TldD/PmbA_N"/>
</dbReference>
<dbReference type="OrthoDB" id="9803213at2"/>